<organism evidence="2">
    <name type="scientific">candidate division WOR-3 bacterium</name>
    <dbReference type="NCBI Taxonomy" id="2052148"/>
    <lineage>
        <taxon>Bacteria</taxon>
        <taxon>Bacteria division WOR-3</taxon>
    </lineage>
</organism>
<protein>
    <recommendedName>
        <fullName evidence="1">EGF-like domain-containing protein</fullName>
    </recommendedName>
</protein>
<dbReference type="AlphaFoldDB" id="A0A7C0Z9H4"/>
<comment type="caution">
    <text evidence="2">The sequence shown here is derived from an EMBL/GenBank/DDBJ whole genome shotgun (WGS) entry which is preliminary data.</text>
</comment>
<dbReference type="EMBL" id="DQWE01000173">
    <property type="protein sequence ID" value="HDI82870.1"/>
    <property type="molecule type" value="Genomic_DNA"/>
</dbReference>
<accession>A0A7C0Z9H4</accession>
<dbReference type="Pfam" id="PF00008">
    <property type="entry name" value="EGF"/>
    <property type="match status" value="1"/>
</dbReference>
<name>A0A7C0Z9H4_UNCW3</name>
<gene>
    <name evidence="2" type="ORF">ENF18_03645</name>
</gene>
<sequence length="32" mass="3806">MDFPLHNCSNTCIRYRKNVWICICRSGLEGLY</sequence>
<proteinExistence type="predicted"/>
<reference evidence="2" key="1">
    <citation type="journal article" date="2020" name="mSystems">
        <title>Genome- and Community-Level Interaction Insights into Carbon Utilization and Element Cycling Functions of Hydrothermarchaeota in Hydrothermal Sediment.</title>
        <authorList>
            <person name="Zhou Z."/>
            <person name="Liu Y."/>
            <person name="Xu W."/>
            <person name="Pan J."/>
            <person name="Luo Z.H."/>
            <person name="Li M."/>
        </authorList>
    </citation>
    <scope>NUCLEOTIDE SEQUENCE [LARGE SCALE GENOMIC DNA]</scope>
    <source>
        <strain evidence="2">HyVt-102</strain>
    </source>
</reference>
<dbReference type="InterPro" id="IPR000742">
    <property type="entry name" value="EGF"/>
</dbReference>
<feature type="domain" description="EGF-like" evidence="1">
    <location>
        <begin position="6"/>
        <end position="32"/>
    </location>
</feature>
<dbReference type="Proteomes" id="UP000885847">
    <property type="component" value="Unassembled WGS sequence"/>
</dbReference>
<evidence type="ECO:0000259" key="1">
    <source>
        <dbReference type="Pfam" id="PF00008"/>
    </source>
</evidence>
<evidence type="ECO:0000313" key="2">
    <source>
        <dbReference type="EMBL" id="HDI82870.1"/>
    </source>
</evidence>